<name>A0A248UF10_9HYPH</name>
<evidence type="ECO:0000313" key="1">
    <source>
        <dbReference type="EMBL" id="ASV85224.1"/>
    </source>
</evidence>
<dbReference type="KEGG" id="och:CES85_0205"/>
<dbReference type="AlphaFoldDB" id="A0A248UF10"/>
<gene>
    <name evidence="1" type="ORF">CES85_0205</name>
</gene>
<dbReference type="EMBL" id="CP022604">
    <property type="protein sequence ID" value="ASV85224.1"/>
    <property type="molecule type" value="Genomic_DNA"/>
</dbReference>
<sequence>MSRKSGDGFSDLDMRKTRIERIALMVSLSLKAILLQQYGG</sequence>
<proteinExistence type="predicted"/>
<dbReference type="Proteomes" id="UP000215256">
    <property type="component" value="Chromosome 1"/>
</dbReference>
<organism evidence="1 2">
    <name type="scientific">Ochrobactrum quorumnocens</name>
    <dbReference type="NCBI Taxonomy" id="271865"/>
    <lineage>
        <taxon>Bacteria</taxon>
        <taxon>Pseudomonadati</taxon>
        <taxon>Pseudomonadota</taxon>
        <taxon>Alphaproteobacteria</taxon>
        <taxon>Hyphomicrobiales</taxon>
        <taxon>Brucellaceae</taxon>
        <taxon>Brucella/Ochrobactrum group</taxon>
        <taxon>Ochrobactrum</taxon>
    </lineage>
</organism>
<protein>
    <submittedName>
        <fullName evidence="1">Uncharacterized protein</fullName>
    </submittedName>
</protein>
<accession>A0A248UF10</accession>
<evidence type="ECO:0000313" key="2">
    <source>
        <dbReference type="Proteomes" id="UP000215256"/>
    </source>
</evidence>
<reference evidence="1 2" key="1">
    <citation type="submission" date="2017-07" db="EMBL/GenBank/DDBJ databases">
        <title>Phylogenetic study on the rhizospheric bacterium Ochrobactrum sp. A44.</title>
        <authorList>
            <person name="Krzyzanowska D.M."/>
            <person name="Ossowicki A."/>
            <person name="Rajewska M."/>
            <person name="Maciag T."/>
            <person name="Kaczynski Z."/>
            <person name="Czerwicka M."/>
            <person name="Jafra S."/>
        </authorList>
    </citation>
    <scope>NUCLEOTIDE SEQUENCE [LARGE SCALE GENOMIC DNA]</scope>
    <source>
        <strain evidence="1 2">A44</strain>
    </source>
</reference>